<reference evidence="2 3" key="1">
    <citation type="submission" date="2017-10" db="EMBL/GenBank/DDBJ databases">
        <title>Genomics of the genus Arcobacter.</title>
        <authorList>
            <person name="Perez-Cataluna A."/>
            <person name="Figueras M.J."/>
        </authorList>
    </citation>
    <scope>NUCLEOTIDE SEQUENCE [LARGE SCALE GENOMIC DNA]</scope>
    <source>
        <strain evidence="2 3">DSM 24636</strain>
    </source>
</reference>
<dbReference type="STRING" id="877500.GCA_000935065_02938"/>
<dbReference type="EMBL" id="PDKO01000002">
    <property type="protein sequence ID" value="RXJ64041.1"/>
    <property type="molecule type" value="Genomic_DNA"/>
</dbReference>
<sequence length="399" mass="46504">MLKKYLLLGFLPFYLNAQSIENIVSNALEKNSSLKALESSIDIAKQEIALASKWDNPVISFGANDVQFNDYYVRDKEAMQAQFIGVSQNIPLGDRLDIAKKVAKDDYSISKYNLENSKLELTSNIYEYSYKIKLLEERLSLYNKFKKNVKKIESLLTNFYKYGKAKQKDILNAQILYNELDLKSQQLKTFLDTSYLKLQELTYEKFENLDIDTKIKKVVLSKDISKHPKVLSFSQNSKKYLNVSDLEKEKKIPDLKMSVSYFERSSNFEDYMNVSFSFPLAIYGKENIKATKAKYQSQQVKNQLEDLKVKFLSSIDTLQKNIDDSITTYNIIEKRILPKYSQLQKILENDNSYLKSNIDTSSLIKNENEIIKYKLKAVDEKEKYFTALAKSHYFTRNIK</sequence>
<dbReference type="InterPro" id="IPR003423">
    <property type="entry name" value="OMP_efflux"/>
</dbReference>
<keyword evidence="3" id="KW-1185">Reference proteome</keyword>
<evidence type="ECO:0000313" key="3">
    <source>
        <dbReference type="Proteomes" id="UP000290191"/>
    </source>
</evidence>
<dbReference type="SUPFAM" id="SSF56954">
    <property type="entry name" value="Outer membrane efflux proteins (OEP)"/>
    <property type="match status" value="1"/>
</dbReference>
<dbReference type="AlphaFoldDB" id="A0A4Q0Y6G3"/>
<evidence type="ECO:0000313" key="2">
    <source>
        <dbReference type="EMBL" id="RXJ64041.1"/>
    </source>
</evidence>
<accession>A0A4Q0Y6G3</accession>
<dbReference type="PANTHER" id="PTHR30203:SF23">
    <property type="entry name" value="OUTER MEMBRANE EFFLUX PROTEIN"/>
    <property type="match status" value="1"/>
</dbReference>
<dbReference type="RefSeq" id="WP_129081384.1">
    <property type="nucleotide sequence ID" value="NZ_CP041070.1"/>
</dbReference>
<proteinExistence type="inferred from homology"/>
<dbReference type="OrthoDB" id="5332769at2"/>
<gene>
    <name evidence="2" type="ORF">CRV06_03625</name>
</gene>
<evidence type="ECO:0000256" key="1">
    <source>
        <dbReference type="ARBA" id="ARBA00007613"/>
    </source>
</evidence>
<dbReference type="Proteomes" id="UP000290191">
    <property type="component" value="Unassembled WGS sequence"/>
</dbReference>
<evidence type="ECO:0008006" key="4">
    <source>
        <dbReference type="Google" id="ProtNLM"/>
    </source>
</evidence>
<protein>
    <recommendedName>
        <fullName evidence="4">Transporter</fullName>
    </recommendedName>
</protein>
<dbReference type="InterPro" id="IPR010131">
    <property type="entry name" value="MdtP/NodT-like"/>
</dbReference>
<dbReference type="GO" id="GO:0015562">
    <property type="term" value="F:efflux transmembrane transporter activity"/>
    <property type="evidence" value="ECO:0007669"/>
    <property type="project" value="InterPro"/>
</dbReference>
<dbReference type="PANTHER" id="PTHR30203">
    <property type="entry name" value="OUTER MEMBRANE CATION EFFLUX PROTEIN"/>
    <property type="match status" value="1"/>
</dbReference>
<comment type="caution">
    <text evidence="2">The sequence shown here is derived from an EMBL/GenBank/DDBJ whole genome shotgun (WGS) entry which is preliminary data.</text>
</comment>
<organism evidence="2 3">
    <name type="scientific">Halarcobacter anaerophilus</name>
    <dbReference type="NCBI Taxonomy" id="877500"/>
    <lineage>
        <taxon>Bacteria</taxon>
        <taxon>Pseudomonadati</taxon>
        <taxon>Campylobacterota</taxon>
        <taxon>Epsilonproteobacteria</taxon>
        <taxon>Campylobacterales</taxon>
        <taxon>Arcobacteraceae</taxon>
        <taxon>Halarcobacter</taxon>
    </lineage>
</organism>
<dbReference type="Gene3D" id="1.20.1600.10">
    <property type="entry name" value="Outer membrane efflux proteins (OEP)"/>
    <property type="match status" value="1"/>
</dbReference>
<name>A0A4Q0Y6G3_9BACT</name>
<comment type="similarity">
    <text evidence="1">Belongs to the outer membrane factor (OMF) (TC 1.B.17) family.</text>
</comment>
<dbReference type="Pfam" id="PF02321">
    <property type="entry name" value="OEP"/>
    <property type="match status" value="1"/>
</dbReference>